<evidence type="ECO:0000259" key="2">
    <source>
        <dbReference type="Pfam" id="PF00303"/>
    </source>
</evidence>
<organism evidence="3 4">
    <name type="scientific">Fusarium oxysporum f. sp. cepae</name>
    <dbReference type="NCBI Taxonomy" id="396571"/>
    <lineage>
        <taxon>Eukaryota</taxon>
        <taxon>Fungi</taxon>
        <taxon>Dikarya</taxon>
        <taxon>Ascomycota</taxon>
        <taxon>Pezizomycotina</taxon>
        <taxon>Sordariomycetes</taxon>
        <taxon>Hypocreomycetidae</taxon>
        <taxon>Hypocreales</taxon>
        <taxon>Nectriaceae</taxon>
        <taxon>Fusarium</taxon>
        <taxon>Fusarium oxysporum species complex</taxon>
    </lineage>
</organism>
<name>A0A3L6N0B9_FUSOX</name>
<dbReference type="GO" id="GO:0016740">
    <property type="term" value="F:transferase activity"/>
    <property type="evidence" value="ECO:0007669"/>
    <property type="project" value="UniProtKB-KW"/>
</dbReference>
<evidence type="ECO:0000313" key="3">
    <source>
        <dbReference type="EMBL" id="RKK10762.1"/>
    </source>
</evidence>
<accession>A0A3L6N0B9</accession>
<keyword evidence="1" id="KW-0808">Transferase</keyword>
<evidence type="ECO:0000313" key="4">
    <source>
        <dbReference type="Proteomes" id="UP000270866"/>
    </source>
</evidence>
<comment type="caution">
    <text evidence="3">The sequence shown here is derived from an EMBL/GenBank/DDBJ whole genome shotgun (WGS) entry which is preliminary data.</text>
</comment>
<dbReference type="EMBL" id="MRCU01000010">
    <property type="protein sequence ID" value="RKK10762.1"/>
    <property type="molecule type" value="Genomic_DNA"/>
</dbReference>
<feature type="domain" description="Thymidylate synthase/dCMP hydroxymethylase" evidence="2">
    <location>
        <begin position="16"/>
        <end position="77"/>
    </location>
</feature>
<dbReference type="Pfam" id="PF00303">
    <property type="entry name" value="Thymidylat_synt"/>
    <property type="match status" value="1"/>
</dbReference>
<gene>
    <name evidence="3" type="ORF">BFJ65_g14759</name>
</gene>
<evidence type="ECO:0000256" key="1">
    <source>
        <dbReference type="ARBA" id="ARBA00022679"/>
    </source>
</evidence>
<protein>
    <recommendedName>
        <fullName evidence="2">Thymidylate synthase/dCMP hydroxymethylase domain-containing protein</fullName>
    </recommendedName>
</protein>
<dbReference type="InterPro" id="IPR023451">
    <property type="entry name" value="Thymidate_synth/dCMP_Mease_dom"/>
</dbReference>
<dbReference type="AlphaFoldDB" id="A0A3L6N0B9"/>
<dbReference type="SUPFAM" id="SSF55831">
    <property type="entry name" value="Thymidylate synthase/dCMP hydroxymethylase"/>
    <property type="match status" value="1"/>
</dbReference>
<dbReference type="InterPro" id="IPR036926">
    <property type="entry name" value="Thymidate_synth/dCMP_Mease_sf"/>
</dbReference>
<dbReference type="Proteomes" id="UP000270866">
    <property type="component" value="Unassembled WGS sequence"/>
</dbReference>
<sequence length="142" mass="16658">MRSSWDVVDRRAINYLWDLVVEKLLEFASGRRELSELEEKDVKYWKKWLRKYQSSEGPYYHAKGHAWKHINDAAQVDRGLALLVIIVSKATHLMKLCPGYCCSLEFQHWWYVMVAGGGFQQLAALRTIFEERGLDENLHLNS</sequence>
<reference evidence="3 4" key="1">
    <citation type="journal article" date="2018" name="Sci. Rep.">
        <title>Characterisation of pathogen-specific regions and novel effector candidates in Fusarium oxysporum f. sp. cepae.</title>
        <authorList>
            <person name="Armitage A.D."/>
            <person name="Taylor A."/>
            <person name="Sobczyk M.K."/>
            <person name="Baxter L."/>
            <person name="Greenfield B.P."/>
            <person name="Bates H.J."/>
            <person name="Wilson F."/>
            <person name="Jackson A.C."/>
            <person name="Ott S."/>
            <person name="Harrison R.J."/>
            <person name="Clarkson J.P."/>
        </authorList>
    </citation>
    <scope>NUCLEOTIDE SEQUENCE [LARGE SCALE GENOMIC DNA]</scope>
    <source>
        <strain evidence="3 4">FoC_Fus2</strain>
    </source>
</reference>
<proteinExistence type="predicted"/>
<dbReference type="Gene3D" id="3.30.572.10">
    <property type="entry name" value="Thymidylate synthase/dCMP hydroxymethylase domain"/>
    <property type="match status" value="1"/>
</dbReference>